<organism evidence="2 3">
    <name type="scientific">Glonium stellatum</name>
    <dbReference type="NCBI Taxonomy" id="574774"/>
    <lineage>
        <taxon>Eukaryota</taxon>
        <taxon>Fungi</taxon>
        <taxon>Dikarya</taxon>
        <taxon>Ascomycota</taxon>
        <taxon>Pezizomycotina</taxon>
        <taxon>Dothideomycetes</taxon>
        <taxon>Pleosporomycetidae</taxon>
        <taxon>Gloniales</taxon>
        <taxon>Gloniaceae</taxon>
        <taxon>Glonium</taxon>
    </lineage>
</organism>
<name>A0A8E2JM95_9PEZI</name>
<evidence type="ECO:0000313" key="3">
    <source>
        <dbReference type="Proteomes" id="UP000250140"/>
    </source>
</evidence>
<protein>
    <submittedName>
        <fullName evidence="2">Uncharacterized protein</fullName>
    </submittedName>
</protein>
<evidence type="ECO:0000313" key="2">
    <source>
        <dbReference type="EMBL" id="OCL02414.1"/>
    </source>
</evidence>
<proteinExistence type="predicted"/>
<evidence type="ECO:0000256" key="1">
    <source>
        <dbReference type="SAM" id="MobiDB-lite"/>
    </source>
</evidence>
<keyword evidence="3" id="KW-1185">Reference proteome</keyword>
<reference evidence="2 3" key="1">
    <citation type="journal article" date="2016" name="Nat. Commun.">
        <title>Ectomycorrhizal ecology is imprinted in the genome of the dominant symbiotic fungus Cenococcum geophilum.</title>
        <authorList>
            <consortium name="DOE Joint Genome Institute"/>
            <person name="Peter M."/>
            <person name="Kohler A."/>
            <person name="Ohm R.A."/>
            <person name="Kuo A."/>
            <person name="Krutzmann J."/>
            <person name="Morin E."/>
            <person name="Arend M."/>
            <person name="Barry K.W."/>
            <person name="Binder M."/>
            <person name="Choi C."/>
            <person name="Clum A."/>
            <person name="Copeland A."/>
            <person name="Grisel N."/>
            <person name="Haridas S."/>
            <person name="Kipfer T."/>
            <person name="LaButti K."/>
            <person name="Lindquist E."/>
            <person name="Lipzen A."/>
            <person name="Maire R."/>
            <person name="Meier B."/>
            <person name="Mihaltcheva S."/>
            <person name="Molinier V."/>
            <person name="Murat C."/>
            <person name="Poggeler S."/>
            <person name="Quandt C.A."/>
            <person name="Sperisen C."/>
            <person name="Tritt A."/>
            <person name="Tisserant E."/>
            <person name="Crous P.W."/>
            <person name="Henrissat B."/>
            <person name="Nehls U."/>
            <person name="Egli S."/>
            <person name="Spatafora J.W."/>
            <person name="Grigoriev I.V."/>
            <person name="Martin F.M."/>
        </authorList>
    </citation>
    <scope>NUCLEOTIDE SEQUENCE [LARGE SCALE GENOMIC DNA]</scope>
    <source>
        <strain evidence="2 3">CBS 207.34</strain>
    </source>
</reference>
<sequence length="203" mass="23828">MSCLFRPFFRRRGNAIRSRDGSFQVSEEDLRPRRVLVRTSTEKETGMFSYHRSSTPNRDTLIDEKTALNRYTETPTAADADETLVYVDDEEDIVTSTYLSEKHLEAGAGYMSDECSIITKQEDTIAQSVRWYRRGVLFKPKLKPTKGGQTKALEIQHTGDELQRRRDFTRSVKKMNEQDAQRAWVAERKRQRKWDDEHKRTKE</sequence>
<feature type="region of interest" description="Disordered" evidence="1">
    <location>
        <begin position="172"/>
        <end position="203"/>
    </location>
</feature>
<dbReference type="EMBL" id="KV750961">
    <property type="protein sequence ID" value="OCL02414.1"/>
    <property type="molecule type" value="Genomic_DNA"/>
</dbReference>
<gene>
    <name evidence="2" type="ORF">AOQ84DRAFT_357401</name>
</gene>
<dbReference type="Proteomes" id="UP000250140">
    <property type="component" value="Unassembled WGS sequence"/>
</dbReference>
<dbReference type="OrthoDB" id="3919618at2759"/>
<dbReference type="AlphaFoldDB" id="A0A8E2JM95"/>
<accession>A0A8E2JM95</accession>